<comment type="similarity">
    <text evidence="1">Belongs to the helicase family.</text>
</comment>
<keyword evidence="2" id="KW-0175">Coiled coil</keyword>
<keyword evidence="1" id="KW-0067">ATP-binding</keyword>
<evidence type="ECO:0000256" key="1">
    <source>
        <dbReference type="RuleBase" id="RU363044"/>
    </source>
</evidence>
<feature type="coiled-coil region" evidence="2">
    <location>
        <begin position="991"/>
        <end position="1025"/>
    </location>
</feature>
<comment type="caution">
    <text evidence="4">The sequence shown here is derived from an EMBL/GenBank/DDBJ whole genome shotgun (WGS) entry which is preliminary data.</text>
</comment>
<proteinExistence type="inferred from homology"/>
<dbReference type="EMBL" id="VUJU01005433">
    <property type="protein sequence ID" value="KAF0751243.1"/>
    <property type="molecule type" value="Genomic_DNA"/>
</dbReference>
<dbReference type="GO" id="GO:0005524">
    <property type="term" value="F:ATP binding"/>
    <property type="evidence" value="ECO:0007669"/>
    <property type="project" value="UniProtKB-KW"/>
</dbReference>
<keyword evidence="1" id="KW-0233">DNA recombination</keyword>
<dbReference type="SUPFAM" id="SSF52540">
    <property type="entry name" value="P-loop containing nucleoside triphosphate hydrolases"/>
    <property type="match status" value="2"/>
</dbReference>
<accession>A0A6G0Y957</accession>
<dbReference type="GO" id="GO:0006281">
    <property type="term" value="P:DNA repair"/>
    <property type="evidence" value="ECO:0007669"/>
    <property type="project" value="UniProtKB-KW"/>
</dbReference>
<dbReference type="Pfam" id="PF05970">
    <property type="entry name" value="PIF1"/>
    <property type="match status" value="1"/>
</dbReference>
<dbReference type="Pfam" id="PF20209">
    <property type="entry name" value="DUF6570"/>
    <property type="match status" value="1"/>
</dbReference>
<dbReference type="InterPro" id="IPR046700">
    <property type="entry name" value="DUF6570"/>
</dbReference>
<dbReference type="PROSITE" id="PS50235">
    <property type="entry name" value="USP_3"/>
    <property type="match status" value="1"/>
</dbReference>
<dbReference type="CDD" id="cd18809">
    <property type="entry name" value="SF1_C_RecD"/>
    <property type="match status" value="1"/>
</dbReference>
<keyword evidence="1" id="KW-0378">Hydrolase</keyword>
<dbReference type="PANTHER" id="PTHR47642">
    <property type="entry name" value="ATP-DEPENDENT DNA HELICASE"/>
    <property type="match status" value="1"/>
</dbReference>
<comment type="cofactor">
    <cofactor evidence="1">
        <name>Mg(2+)</name>
        <dbReference type="ChEBI" id="CHEBI:18420"/>
    </cofactor>
</comment>
<dbReference type="Pfam" id="PF00443">
    <property type="entry name" value="UCH"/>
    <property type="match status" value="1"/>
</dbReference>
<dbReference type="InterPro" id="IPR038765">
    <property type="entry name" value="Papain-like_cys_pep_sf"/>
</dbReference>
<organism evidence="4 5">
    <name type="scientific">Aphis craccivora</name>
    <name type="common">Cowpea aphid</name>
    <dbReference type="NCBI Taxonomy" id="307492"/>
    <lineage>
        <taxon>Eukaryota</taxon>
        <taxon>Metazoa</taxon>
        <taxon>Ecdysozoa</taxon>
        <taxon>Arthropoda</taxon>
        <taxon>Hexapoda</taxon>
        <taxon>Insecta</taxon>
        <taxon>Pterygota</taxon>
        <taxon>Neoptera</taxon>
        <taxon>Paraneoptera</taxon>
        <taxon>Hemiptera</taxon>
        <taxon>Sternorrhyncha</taxon>
        <taxon>Aphidomorpha</taxon>
        <taxon>Aphidoidea</taxon>
        <taxon>Aphididae</taxon>
        <taxon>Aphidini</taxon>
        <taxon>Aphis</taxon>
        <taxon>Aphis</taxon>
    </lineage>
</organism>
<feature type="domain" description="USP" evidence="3">
    <location>
        <begin position="1517"/>
        <end position="1776"/>
    </location>
</feature>
<keyword evidence="1" id="KW-0547">Nucleotide-binding</keyword>
<dbReference type="EC" id="5.6.2.3" evidence="1"/>
<dbReference type="Gene3D" id="3.40.50.300">
    <property type="entry name" value="P-loop containing nucleotide triphosphate hydrolases"/>
    <property type="match status" value="1"/>
</dbReference>
<dbReference type="PANTHER" id="PTHR47642:SF5">
    <property type="entry name" value="ATP-DEPENDENT DNA HELICASE"/>
    <property type="match status" value="1"/>
</dbReference>
<dbReference type="Gene3D" id="3.90.70.10">
    <property type="entry name" value="Cysteine proteinases"/>
    <property type="match status" value="1"/>
</dbReference>
<dbReference type="GO" id="GO:0000723">
    <property type="term" value="P:telomere maintenance"/>
    <property type="evidence" value="ECO:0007669"/>
    <property type="project" value="InterPro"/>
</dbReference>
<dbReference type="OrthoDB" id="6615861at2759"/>
<dbReference type="InterPro" id="IPR001394">
    <property type="entry name" value="Peptidase_C19_UCH"/>
</dbReference>
<name>A0A6G0Y957_APHCR</name>
<dbReference type="GO" id="GO:0006310">
    <property type="term" value="P:DNA recombination"/>
    <property type="evidence" value="ECO:0007669"/>
    <property type="project" value="UniProtKB-KW"/>
</dbReference>
<reference evidence="4 5" key="1">
    <citation type="submission" date="2019-08" db="EMBL/GenBank/DDBJ databases">
        <title>Whole genome of Aphis craccivora.</title>
        <authorList>
            <person name="Voronova N.V."/>
            <person name="Shulinski R.S."/>
            <person name="Bandarenka Y.V."/>
            <person name="Zhorov D.G."/>
            <person name="Warner D."/>
        </authorList>
    </citation>
    <scope>NUCLEOTIDE SEQUENCE [LARGE SCALE GENOMIC DNA]</scope>
    <source>
        <strain evidence="4">180601</strain>
        <tissue evidence="4">Whole Body</tissue>
    </source>
</reference>
<keyword evidence="5" id="KW-1185">Reference proteome</keyword>
<dbReference type="SUPFAM" id="SSF54001">
    <property type="entry name" value="Cysteine proteinases"/>
    <property type="match status" value="1"/>
</dbReference>
<dbReference type="InterPro" id="IPR027417">
    <property type="entry name" value="P-loop_NTPase"/>
</dbReference>
<evidence type="ECO:0000259" key="3">
    <source>
        <dbReference type="PROSITE" id="PS50235"/>
    </source>
</evidence>
<dbReference type="InterPro" id="IPR010285">
    <property type="entry name" value="DNA_helicase_pif1-like_DEAD"/>
</dbReference>
<dbReference type="GO" id="GO:0016579">
    <property type="term" value="P:protein deubiquitination"/>
    <property type="evidence" value="ECO:0007669"/>
    <property type="project" value="InterPro"/>
</dbReference>
<evidence type="ECO:0000256" key="2">
    <source>
        <dbReference type="SAM" id="Coils"/>
    </source>
</evidence>
<gene>
    <name evidence="4" type="ORF">FWK35_00032201</name>
</gene>
<dbReference type="GO" id="GO:0043139">
    <property type="term" value="F:5'-3' DNA helicase activity"/>
    <property type="evidence" value="ECO:0007669"/>
    <property type="project" value="UniProtKB-EC"/>
</dbReference>
<protein>
    <recommendedName>
        <fullName evidence="1">ATP-dependent DNA helicase</fullName>
        <ecNumber evidence="1">5.6.2.3</ecNumber>
    </recommendedName>
</protein>
<evidence type="ECO:0000313" key="5">
    <source>
        <dbReference type="Proteomes" id="UP000478052"/>
    </source>
</evidence>
<sequence>MRKKKYQESTQCKNVVESYQESSLQCSINTVQEVPLKRKPKSKQLFPFYLNIQKFTNRLIGKLKMLLVKGRCTADRVLKWVLKYRKQNVLLYRNTFKHLKKIINKKINHSVVLPNDDKLDYPLLRFILGESRHSKYTEPFYYNTILPFTFNKTLEVNDEGISFMFIQNSRFQMKINQIDWAIHNININMLLEMEQLSKKPGKSFDLGSFNFANEDDIIATYSHSFNRFNKRVMDIPINICLSCHKLCYKNNVTNINNIRNPISNEHWEKLSKFVGTNNLPSDFICLYCIKIFRSNALPPSCILNNLYSPVTPQVLLCLNDFERILIQRAKTFQVVVKMSSVAGRKQPKNVMNQKVIGRAFHLPLPLEETLKKLPIPNQAIIEHELYILVRSIPTKNKKIWQSLVNIQQVYNALLWLKGNNILYKDIFIPHYNNFENYILTMKTEYLLSDLTTDEDEILNTTDNDNNININAEGLHKYAQTRENENLVLIENTGKQRDISEIQAMLTQADPSDEYYEQYTIHTLNEPRKNAKATDLYQMLKVDAQSIDQRDLQLDLKCFPVLFPFGNDGQYSDRLAGIYHKLNNKKSSEKLTSLECLELLKNEELEGNLTTIFARLRNTSQYWLGPWSDIETMITWYGPVTFFLTLSPAEYNWDRLESFLRQVNSTTADGKSLSALIALDPISTSRFINNELKEGAPVLGVSTNDEVADFIAKKITCAKPDKNLFPTLSKRVDSYQTLKHNSYCMRKKNTSKGIVQCCRFGFPRSITNQFTIRDVATSIAGRRNLKSKSTLYDIPRSEEEANINDYNPAILLAWEGNMDIQFIGEKSCALSSYITKYQTKTEKSNVSQTFDVINSTKSLNTKLWNVALRSLSNRECGVLEASDTLLELECYEYPGYGFIKKRPRSHLIKHPIYNWKLEPEKYFHSLLKPWREESELLGVSNTYFEAFMLCKNTIESAIDYHKHLQYLITSKDDINKIIEEFQNNQNSHTTNETNDKLQINELEEAMEELQNNANNEENVETLVENLNVDQKRVFDFIKGEIVIENKPIRHFVSGVGGIGKSYLIKTIKAYVTNQLNRNVAITAPTGIAAYNIQGMTIHRLLQLPVEHGHTPPYRPLSNDSLKLIREKMKNVILVIIDEISMVSNVTLIYIHLKLCEIYDTGSSDDGWFGKINILVFGDLLQLPPVNEQSPFLPLNAKNSDKYLHALGTINLWEKLFTYDELTENMRQKSDPEYANILERIRINTVTGSDIQAINKQKISFKIKKKKPSDIIRQLYETIMKLPDSTLESIDSVDCKQSTKTKAIKKLSKLDDDSSRIAGLHKYLNVKLNSKIMLQRNIDVSNGLVNGAIGTVKNIINGIDGKPQQIQVIFNEKMHNLERVTGKFELFHGAFVFRKQFPITVAYGITIHKSQGMSLENCIVDVGNSIFSCGQTYVALSRVNSQKGLHLINFDPSNIKAQIAAIKEYNRLRAKCRPDLNKIPLKHNQNIHVKDIIWKEASNVQVHDIQTFQHQPISDLSIPGFSNLDAVSCYANASLQVIFNCTRILNILINSLKDTVLKKLAYSYTSQVCQLSAFSIRNQIGHPYVNIEQQDAAEFISALISLYEPLHNSLLHQLQTILKCSRCKKSRVHISNNYIIQLNVPNDTKTVTMHSMLNYMSKEVTIENITCSACSATSNHTQTTNILNTHEYLYFQIQLWSDVHTKITNLQINSLPTTTLTVDSKCYTLNSVIFHHGQSMTEAHYTAIIKHQNKWVRCNDKSVQFERWPCGAKDFTWPEHSA</sequence>
<comment type="catalytic activity">
    <reaction evidence="1">
        <text>ATP + H2O = ADP + phosphate + H(+)</text>
        <dbReference type="Rhea" id="RHEA:13065"/>
        <dbReference type="ChEBI" id="CHEBI:15377"/>
        <dbReference type="ChEBI" id="CHEBI:15378"/>
        <dbReference type="ChEBI" id="CHEBI:30616"/>
        <dbReference type="ChEBI" id="CHEBI:43474"/>
        <dbReference type="ChEBI" id="CHEBI:456216"/>
        <dbReference type="EC" id="5.6.2.3"/>
    </reaction>
</comment>
<keyword evidence="1" id="KW-0227">DNA damage</keyword>
<keyword evidence="1" id="KW-0234">DNA repair</keyword>
<dbReference type="CDD" id="cd02257">
    <property type="entry name" value="Peptidase_C19"/>
    <property type="match status" value="1"/>
</dbReference>
<dbReference type="InterPro" id="IPR051055">
    <property type="entry name" value="PIF1_helicase"/>
</dbReference>
<keyword evidence="1 4" id="KW-0347">Helicase</keyword>
<evidence type="ECO:0000313" key="4">
    <source>
        <dbReference type="EMBL" id="KAF0751243.1"/>
    </source>
</evidence>
<dbReference type="Proteomes" id="UP000478052">
    <property type="component" value="Unassembled WGS sequence"/>
</dbReference>
<dbReference type="GO" id="GO:0004843">
    <property type="term" value="F:cysteine-type deubiquitinase activity"/>
    <property type="evidence" value="ECO:0007669"/>
    <property type="project" value="InterPro"/>
</dbReference>
<dbReference type="InterPro" id="IPR028889">
    <property type="entry name" value="USP"/>
</dbReference>